<evidence type="ECO:0000313" key="2">
    <source>
        <dbReference type="Proteomes" id="UP000533641"/>
    </source>
</evidence>
<gene>
    <name evidence="1" type="ORF">GGE12_005221</name>
</gene>
<protein>
    <submittedName>
        <fullName evidence="1">Uncharacterized protein</fullName>
    </submittedName>
</protein>
<dbReference type="AlphaFoldDB" id="A0A7W6WH41"/>
<comment type="caution">
    <text evidence="1">The sequence shown here is derived from an EMBL/GenBank/DDBJ whole genome shotgun (WGS) entry which is preliminary data.</text>
</comment>
<evidence type="ECO:0000313" key="1">
    <source>
        <dbReference type="EMBL" id="MBB4277414.1"/>
    </source>
</evidence>
<reference evidence="1 2" key="1">
    <citation type="submission" date="2020-08" db="EMBL/GenBank/DDBJ databases">
        <title>Genomic Encyclopedia of Type Strains, Phase IV (KMG-V): Genome sequencing to study the core and pangenomes of soil and plant-associated prokaryotes.</title>
        <authorList>
            <person name="Whitman W."/>
        </authorList>
    </citation>
    <scope>NUCLEOTIDE SEQUENCE [LARGE SCALE GENOMIC DNA]</scope>
    <source>
        <strain evidence="1 2">SEMIA 402</strain>
    </source>
</reference>
<dbReference type="Proteomes" id="UP000533641">
    <property type="component" value="Unassembled WGS sequence"/>
</dbReference>
<proteinExistence type="predicted"/>
<organism evidence="1 2">
    <name type="scientific">Rhizobium mongolense</name>
    <dbReference type="NCBI Taxonomy" id="57676"/>
    <lineage>
        <taxon>Bacteria</taxon>
        <taxon>Pseudomonadati</taxon>
        <taxon>Pseudomonadota</taxon>
        <taxon>Alphaproteobacteria</taxon>
        <taxon>Hyphomicrobiales</taxon>
        <taxon>Rhizobiaceae</taxon>
        <taxon>Rhizobium/Agrobacterium group</taxon>
        <taxon>Rhizobium</taxon>
    </lineage>
</organism>
<dbReference type="EMBL" id="JACIGM010000013">
    <property type="protein sequence ID" value="MBB4277414.1"/>
    <property type="molecule type" value="Genomic_DNA"/>
</dbReference>
<sequence>MRDRGIKTLVNPIIHSRREVGDALHRGQHFFSDIRRDGIVIYEVDNQPLPAPRLLSAEQAGIVATVISMRVFLSRSAF</sequence>
<name>A0A7W6WH41_9HYPH</name>
<accession>A0A7W6WH41</accession>